<reference evidence="2" key="1">
    <citation type="submission" date="2019-09" db="EMBL/GenBank/DDBJ databases">
        <title>Draft genome information of white flower Hibiscus syriacus.</title>
        <authorList>
            <person name="Kim Y.-M."/>
        </authorList>
    </citation>
    <scope>NUCLEOTIDE SEQUENCE [LARGE SCALE GENOMIC DNA]</scope>
    <source>
        <strain evidence="2">YM2019G1</strain>
    </source>
</reference>
<dbReference type="PANTHER" id="PTHR33108:SF56">
    <property type="entry name" value="DUF1677 FAMILY PROTEIN"/>
    <property type="match status" value="1"/>
</dbReference>
<evidence type="ECO:0000259" key="1">
    <source>
        <dbReference type="Pfam" id="PF13966"/>
    </source>
</evidence>
<dbReference type="Pfam" id="PF13966">
    <property type="entry name" value="zf-RVT"/>
    <property type="match status" value="1"/>
</dbReference>
<dbReference type="EMBL" id="VEPZ02000929">
    <property type="protein sequence ID" value="KAE8710459.1"/>
    <property type="molecule type" value="Genomic_DNA"/>
</dbReference>
<name>A0A6A3B5X5_HIBSY</name>
<keyword evidence="3" id="KW-1185">Reference proteome</keyword>
<evidence type="ECO:0000313" key="3">
    <source>
        <dbReference type="Proteomes" id="UP000436088"/>
    </source>
</evidence>
<comment type="caution">
    <text evidence="2">The sequence shown here is derived from an EMBL/GenBank/DDBJ whole genome shotgun (WGS) entry which is preliminary data.</text>
</comment>
<evidence type="ECO:0000313" key="2">
    <source>
        <dbReference type="EMBL" id="KAE8710459.1"/>
    </source>
</evidence>
<dbReference type="Pfam" id="PF07911">
    <property type="entry name" value="DUF1677"/>
    <property type="match status" value="1"/>
</dbReference>
<dbReference type="Proteomes" id="UP000436088">
    <property type="component" value="Unassembled WGS sequence"/>
</dbReference>
<dbReference type="InterPro" id="IPR012876">
    <property type="entry name" value="DUF1677_pln"/>
</dbReference>
<gene>
    <name evidence="2" type="ORF">F3Y22_tig00110321pilonHSYRG00211</name>
</gene>
<feature type="domain" description="Reverse transcriptase zinc-binding" evidence="1">
    <location>
        <begin position="66"/>
        <end position="152"/>
    </location>
</feature>
<proteinExistence type="predicted"/>
<organism evidence="2 3">
    <name type="scientific">Hibiscus syriacus</name>
    <name type="common">Rose of Sharon</name>
    <dbReference type="NCBI Taxonomy" id="106335"/>
    <lineage>
        <taxon>Eukaryota</taxon>
        <taxon>Viridiplantae</taxon>
        <taxon>Streptophyta</taxon>
        <taxon>Embryophyta</taxon>
        <taxon>Tracheophyta</taxon>
        <taxon>Spermatophyta</taxon>
        <taxon>Magnoliopsida</taxon>
        <taxon>eudicotyledons</taxon>
        <taxon>Gunneridae</taxon>
        <taxon>Pentapetalae</taxon>
        <taxon>rosids</taxon>
        <taxon>malvids</taxon>
        <taxon>Malvales</taxon>
        <taxon>Malvaceae</taxon>
        <taxon>Malvoideae</taxon>
        <taxon>Hibiscus</taxon>
    </lineage>
</organism>
<accession>A0A6A3B5X5</accession>
<sequence length="411" mass="46988">MSYNRIVKPQAVIRDFVTNEGAWNIRMLRQVLEENLVLRILSIPCPYDAFGEDKPTWKWEYTGKCSVKSAFQSLKQNEWDPRDNVWNLAWNFDGPQRVLKQFIWLASQNRLMTNVEQTRRGITDNQSCPTCGATEETTLHILRDCHQARAIWMLLISERIKTVFFSLTSLNEWLQFNLNNIAATAIIDSAKSWAGVIKNNKNQASNNMRNSNRTIWRHPRPGCVKLNMDGAVNPTTMKATSGGVLHNENGNWIRVYSRYVGRCSVCNQPLSVEFDTLPTGNGILGSGILEKQTIPLLTQCFHLRSARRLTLRACLKMFEGHWLCGLCSEAVKYETMRSAPENVITANEALVRHMKFCEQFKSSSPPENPAGNLITAMKRLAFKKFGFSEEEQRIQRLDKLNNGGFEVVYMV</sequence>
<dbReference type="PANTHER" id="PTHR33108">
    <property type="entry name" value="OS01G0745000 PROTEIN"/>
    <property type="match status" value="1"/>
</dbReference>
<protein>
    <recommendedName>
        <fullName evidence="1">Reverse transcriptase zinc-binding domain-containing protein</fullName>
    </recommendedName>
</protein>
<dbReference type="InterPro" id="IPR026960">
    <property type="entry name" value="RVT-Znf"/>
</dbReference>
<dbReference type="AlphaFoldDB" id="A0A6A3B5X5"/>